<sequence length="57" mass="5908">MTQINALTADSSVTEALLPLASEGGAHDSLNAYAIGGGALAGLLLLLWITTRLNRDR</sequence>
<proteinExistence type="predicted"/>
<protein>
    <submittedName>
        <fullName evidence="2">Uncharacterized protein</fullName>
    </submittedName>
</protein>
<keyword evidence="3" id="KW-1185">Reference proteome</keyword>
<accession>A0A286E0U8</accession>
<feature type="transmembrane region" description="Helical" evidence="1">
    <location>
        <begin position="30"/>
        <end position="49"/>
    </location>
</feature>
<dbReference type="EMBL" id="OCNE01000017">
    <property type="protein sequence ID" value="SOD64531.1"/>
    <property type="molecule type" value="Genomic_DNA"/>
</dbReference>
<keyword evidence="1" id="KW-0472">Membrane</keyword>
<keyword evidence="1" id="KW-0812">Transmembrane</keyword>
<organism evidence="2 3">
    <name type="scientific">Streptomyces zhaozhouensis</name>
    <dbReference type="NCBI Taxonomy" id="1300267"/>
    <lineage>
        <taxon>Bacteria</taxon>
        <taxon>Bacillati</taxon>
        <taxon>Actinomycetota</taxon>
        <taxon>Actinomycetes</taxon>
        <taxon>Kitasatosporales</taxon>
        <taxon>Streptomycetaceae</taxon>
        <taxon>Streptomyces</taxon>
    </lineage>
</organism>
<dbReference type="Proteomes" id="UP000219072">
    <property type="component" value="Unassembled WGS sequence"/>
</dbReference>
<evidence type="ECO:0000256" key="1">
    <source>
        <dbReference type="SAM" id="Phobius"/>
    </source>
</evidence>
<evidence type="ECO:0000313" key="2">
    <source>
        <dbReference type="EMBL" id="SOD64531.1"/>
    </source>
</evidence>
<name>A0A286E0U8_9ACTN</name>
<dbReference type="RefSeq" id="WP_170184595.1">
    <property type="nucleotide sequence ID" value="NZ_OCNE01000017.1"/>
</dbReference>
<reference evidence="2 3" key="1">
    <citation type="submission" date="2017-09" db="EMBL/GenBank/DDBJ databases">
        <authorList>
            <person name="Ehlers B."/>
            <person name="Leendertz F.H."/>
        </authorList>
    </citation>
    <scope>NUCLEOTIDE SEQUENCE [LARGE SCALE GENOMIC DNA]</scope>
    <source>
        <strain evidence="2 3">CGMCC 4.7095</strain>
    </source>
</reference>
<evidence type="ECO:0000313" key="3">
    <source>
        <dbReference type="Proteomes" id="UP000219072"/>
    </source>
</evidence>
<dbReference type="AlphaFoldDB" id="A0A286E0U8"/>
<keyword evidence="1" id="KW-1133">Transmembrane helix</keyword>
<gene>
    <name evidence="2" type="ORF">SAMN06297387_11798</name>
</gene>